<accession>A0ABW1KE23</accession>
<proteinExistence type="predicted"/>
<dbReference type="RefSeq" id="WP_377424249.1">
    <property type="nucleotide sequence ID" value="NZ_JBHSPR010000017.1"/>
</dbReference>
<feature type="region of interest" description="Disordered" evidence="3">
    <location>
        <begin position="202"/>
        <end position="232"/>
    </location>
</feature>
<dbReference type="InterPro" id="IPR003961">
    <property type="entry name" value="FN3_dom"/>
</dbReference>
<sequence length="497" mass="50901">MRTPSHWRGAAARISAALIAVILLGASPAAARYGGPTGPTTPTALWASTNGTAISLTWQQPPTGPRVHSFRVYEGGEVVARTTTTSATMNVPFGSSHAYTVTAVDRHGRESAPTDPVTGRSWLSGVNPECLPTPTLPITVTAVTASAVSLSWPRHPLGGELELRVDGVSLGWTSLTSARVGGLAPATDHQIRLYRLNQCGPGSTEPVGSTSATTAAGDPARPAPPAGLTVTGRTDTTISLAWTAPAGPPPDRYAVYEGGTRVAVTVGTTATVQRLFHATWHRFTIAALDSAGNESTHSPAVSASTETCLSSPPQPVGLTATALSPSSVRLGWTFDATATSYTIWDGDTAVATSRYPETVVSGLPSASRHVYRVSATLPQSCGETPRSAQARVTTTPGPAARPAAPASLEVTGNAPGNWPTDARLTLAWSASTGGEPAISYRVYEGATVAGAADGTQLTLAVGGATWHTYTVVAVDAAGNESAASPPVTAQGMFFPPP</sequence>
<evidence type="ECO:0000259" key="4">
    <source>
        <dbReference type="PROSITE" id="PS50853"/>
    </source>
</evidence>
<organism evidence="5 6">
    <name type="scientific">Plantactinospora solaniradicis</name>
    <dbReference type="NCBI Taxonomy" id="1723736"/>
    <lineage>
        <taxon>Bacteria</taxon>
        <taxon>Bacillati</taxon>
        <taxon>Actinomycetota</taxon>
        <taxon>Actinomycetes</taxon>
        <taxon>Micromonosporales</taxon>
        <taxon>Micromonosporaceae</taxon>
        <taxon>Plantactinospora</taxon>
    </lineage>
</organism>
<keyword evidence="2" id="KW-0624">Polysaccharide degradation</keyword>
<evidence type="ECO:0000256" key="3">
    <source>
        <dbReference type="SAM" id="MobiDB-lite"/>
    </source>
</evidence>
<keyword evidence="6" id="KW-1185">Reference proteome</keyword>
<dbReference type="EMBL" id="JBHSPR010000017">
    <property type="protein sequence ID" value="MFC6018608.1"/>
    <property type="molecule type" value="Genomic_DNA"/>
</dbReference>
<name>A0ABW1KE23_9ACTN</name>
<keyword evidence="1" id="KW-0378">Hydrolase</keyword>
<keyword evidence="2" id="KW-0119">Carbohydrate metabolism</keyword>
<evidence type="ECO:0000256" key="1">
    <source>
        <dbReference type="ARBA" id="ARBA00023295"/>
    </source>
</evidence>
<dbReference type="InterPro" id="IPR013783">
    <property type="entry name" value="Ig-like_fold"/>
</dbReference>
<feature type="domain" description="Fibronectin type-III" evidence="4">
    <location>
        <begin position="224"/>
        <end position="308"/>
    </location>
</feature>
<evidence type="ECO:0000313" key="5">
    <source>
        <dbReference type="EMBL" id="MFC6018608.1"/>
    </source>
</evidence>
<evidence type="ECO:0000256" key="2">
    <source>
        <dbReference type="ARBA" id="ARBA00023326"/>
    </source>
</evidence>
<gene>
    <name evidence="5" type="ORF">ACFP2T_20655</name>
</gene>
<reference evidence="6" key="1">
    <citation type="journal article" date="2019" name="Int. J. Syst. Evol. Microbiol.">
        <title>The Global Catalogue of Microorganisms (GCM) 10K type strain sequencing project: providing services to taxonomists for standard genome sequencing and annotation.</title>
        <authorList>
            <consortium name="The Broad Institute Genomics Platform"/>
            <consortium name="The Broad Institute Genome Sequencing Center for Infectious Disease"/>
            <person name="Wu L."/>
            <person name="Ma J."/>
        </authorList>
    </citation>
    <scope>NUCLEOTIDE SEQUENCE [LARGE SCALE GENOMIC DNA]</scope>
    <source>
        <strain evidence="6">ZS-35-S2</strain>
    </source>
</reference>
<dbReference type="SMART" id="SM00060">
    <property type="entry name" value="FN3"/>
    <property type="match status" value="5"/>
</dbReference>
<comment type="caution">
    <text evidence="5">The sequence shown here is derived from an EMBL/GenBank/DDBJ whole genome shotgun (WGS) entry which is preliminary data.</text>
</comment>
<dbReference type="Pfam" id="PF00041">
    <property type="entry name" value="fn3"/>
    <property type="match status" value="1"/>
</dbReference>
<evidence type="ECO:0000313" key="6">
    <source>
        <dbReference type="Proteomes" id="UP001596203"/>
    </source>
</evidence>
<dbReference type="CDD" id="cd00063">
    <property type="entry name" value="FN3"/>
    <property type="match status" value="2"/>
</dbReference>
<dbReference type="PROSITE" id="PS50853">
    <property type="entry name" value="FN3"/>
    <property type="match status" value="1"/>
</dbReference>
<dbReference type="Proteomes" id="UP001596203">
    <property type="component" value="Unassembled WGS sequence"/>
</dbReference>
<dbReference type="SUPFAM" id="SSF49265">
    <property type="entry name" value="Fibronectin type III"/>
    <property type="match status" value="3"/>
</dbReference>
<keyword evidence="1" id="KW-0326">Glycosidase</keyword>
<protein>
    <submittedName>
        <fullName evidence="5">Fibronectin type III domain-containing protein</fullName>
    </submittedName>
</protein>
<dbReference type="InterPro" id="IPR036116">
    <property type="entry name" value="FN3_sf"/>
</dbReference>
<dbReference type="Gene3D" id="2.60.40.10">
    <property type="entry name" value="Immunoglobulins"/>
    <property type="match status" value="4"/>
</dbReference>